<dbReference type="RefSeq" id="WP_128957175.1">
    <property type="nucleotide sequence ID" value="NZ_RKMK01000065.1"/>
</dbReference>
<comment type="caution">
    <text evidence="3">The sequence shown here is derived from an EMBL/GenBank/DDBJ whole genome shotgun (WGS) entry which is preliminary data.</text>
</comment>
<keyword evidence="3" id="KW-0808">Transferase</keyword>
<feature type="transmembrane region" description="Helical" evidence="1">
    <location>
        <begin position="12"/>
        <end position="34"/>
    </location>
</feature>
<feature type="domain" description="Acyltransferase 3" evidence="2">
    <location>
        <begin position="11"/>
        <end position="331"/>
    </location>
</feature>
<dbReference type="Proteomes" id="UP000290174">
    <property type="component" value="Unassembled WGS sequence"/>
</dbReference>
<accession>A0A4Q0Q708</accession>
<dbReference type="PANTHER" id="PTHR23028:SF131">
    <property type="entry name" value="BLR2367 PROTEIN"/>
    <property type="match status" value="1"/>
</dbReference>
<keyword evidence="1" id="KW-1133">Transmembrane helix</keyword>
<evidence type="ECO:0000313" key="4">
    <source>
        <dbReference type="Proteomes" id="UP000290174"/>
    </source>
</evidence>
<dbReference type="GO" id="GO:0016747">
    <property type="term" value="F:acyltransferase activity, transferring groups other than amino-acyl groups"/>
    <property type="evidence" value="ECO:0007669"/>
    <property type="project" value="InterPro"/>
</dbReference>
<dbReference type="Pfam" id="PF01757">
    <property type="entry name" value="Acyl_transf_3"/>
    <property type="match status" value="1"/>
</dbReference>
<organism evidence="3 4">
    <name type="scientific">Bradyrhizobium zhanjiangense</name>
    <dbReference type="NCBI Taxonomy" id="1325107"/>
    <lineage>
        <taxon>Bacteria</taxon>
        <taxon>Pseudomonadati</taxon>
        <taxon>Pseudomonadota</taxon>
        <taxon>Alphaproteobacteria</taxon>
        <taxon>Hyphomicrobiales</taxon>
        <taxon>Nitrobacteraceae</taxon>
        <taxon>Bradyrhizobium</taxon>
    </lineage>
</organism>
<feature type="transmembrane region" description="Helical" evidence="1">
    <location>
        <begin position="138"/>
        <end position="157"/>
    </location>
</feature>
<dbReference type="PANTHER" id="PTHR23028">
    <property type="entry name" value="ACETYLTRANSFERASE"/>
    <property type="match status" value="1"/>
</dbReference>
<dbReference type="AlphaFoldDB" id="A0A4Q0Q708"/>
<dbReference type="GO" id="GO:0000271">
    <property type="term" value="P:polysaccharide biosynthetic process"/>
    <property type="evidence" value="ECO:0007669"/>
    <property type="project" value="TreeGrafter"/>
</dbReference>
<keyword evidence="1" id="KW-0472">Membrane</keyword>
<dbReference type="InterPro" id="IPR002656">
    <property type="entry name" value="Acyl_transf_3_dom"/>
</dbReference>
<dbReference type="GO" id="GO:0016020">
    <property type="term" value="C:membrane"/>
    <property type="evidence" value="ECO:0007669"/>
    <property type="project" value="TreeGrafter"/>
</dbReference>
<feature type="transmembrane region" description="Helical" evidence="1">
    <location>
        <begin position="280"/>
        <end position="299"/>
    </location>
</feature>
<name>A0A4Q0Q708_9BRAD</name>
<keyword evidence="1" id="KW-0812">Transmembrane</keyword>
<dbReference type="EMBL" id="RKMK01000065">
    <property type="protein sequence ID" value="RXG84885.1"/>
    <property type="molecule type" value="Genomic_DNA"/>
</dbReference>
<feature type="transmembrane region" description="Helical" evidence="1">
    <location>
        <begin position="84"/>
        <end position="105"/>
    </location>
</feature>
<dbReference type="InterPro" id="IPR050879">
    <property type="entry name" value="Acyltransferase_3"/>
</dbReference>
<feature type="transmembrane region" description="Helical" evidence="1">
    <location>
        <begin position="163"/>
        <end position="189"/>
    </location>
</feature>
<reference evidence="3 4" key="1">
    <citation type="submission" date="2018-11" db="EMBL/GenBank/DDBJ databases">
        <title>Bradyrhizobium sp. nov., isolated from effective nodules of peanut in China.</title>
        <authorList>
            <person name="Li Y."/>
        </authorList>
    </citation>
    <scope>NUCLEOTIDE SEQUENCE [LARGE SCALE GENOMIC DNA]</scope>
    <source>
        <strain evidence="3 4">CCBAU 51770</strain>
    </source>
</reference>
<feature type="transmembrane region" description="Helical" evidence="1">
    <location>
        <begin position="319"/>
        <end position="339"/>
    </location>
</feature>
<proteinExistence type="predicted"/>
<keyword evidence="3" id="KW-0012">Acyltransferase</keyword>
<sequence length="397" mass="43545">MEHDTSARFNPYVHGARGSFCLMVFVYHVVHSGLPTFDLFARGLLGEALQTGKFGVEFFFGISGIVILPSLYRASSVVTFILDRYARILPVLWATVFAIAIFGWLSGKGPSLLLVGANLLAPPPFIDIIQINPAAWSLGYEFLFYAVCAVVFLTSGVSRPLALALAVSSLILLVYYPRALLMIGGVLIAEKYLSSTLLQSLAKYPAIFFVLFLTVWRGLELASATDYVGFVTPAYLSFHDWISAFPFVVLGGVFGTIFLLGMSRGNGLFGRMLRWQVMQWLGTISFSFYLWPPIVMAGVKLIMYRTGMVDALGSGSQLFFLLVSLPPSLIVATISHRFLEVKVTGQIRKRLDRASEAKPAVRPIIQALDGTQGGNLIEEQSNVLDCSTSQRPKTIAS</sequence>
<evidence type="ECO:0000313" key="3">
    <source>
        <dbReference type="EMBL" id="RXG84885.1"/>
    </source>
</evidence>
<protein>
    <submittedName>
        <fullName evidence="3">Acyltransferase</fullName>
    </submittedName>
</protein>
<gene>
    <name evidence="3" type="ORF">EAS61_37700</name>
</gene>
<feature type="transmembrane region" description="Helical" evidence="1">
    <location>
        <begin position="239"/>
        <end position="260"/>
    </location>
</feature>
<feature type="transmembrane region" description="Helical" evidence="1">
    <location>
        <begin position="201"/>
        <end position="219"/>
    </location>
</feature>
<evidence type="ECO:0000259" key="2">
    <source>
        <dbReference type="Pfam" id="PF01757"/>
    </source>
</evidence>
<evidence type="ECO:0000256" key="1">
    <source>
        <dbReference type="SAM" id="Phobius"/>
    </source>
</evidence>
<feature type="transmembrane region" description="Helical" evidence="1">
    <location>
        <begin position="54"/>
        <end position="72"/>
    </location>
</feature>